<evidence type="ECO:0000313" key="1">
    <source>
        <dbReference type="EMBL" id="KAA5613646.1"/>
    </source>
</evidence>
<reference evidence="1 2" key="1">
    <citation type="submission" date="2019-09" db="EMBL/GenBank/DDBJ databases">
        <title>Genome sequence of Rhodovastum atsumiense, a diverse member of the Acetobacteraceae family of non-sulfur purple photosynthetic bacteria.</title>
        <authorList>
            <person name="Meyer T."/>
            <person name="Kyndt J."/>
        </authorList>
    </citation>
    <scope>NUCLEOTIDE SEQUENCE [LARGE SCALE GENOMIC DNA]</scope>
    <source>
        <strain evidence="1 2">DSM 21279</strain>
    </source>
</reference>
<comment type="caution">
    <text evidence="1">The sequence shown here is derived from an EMBL/GenBank/DDBJ whole genome shotgun (WGS) entry which is preliminary data.</text>
</comment>
<keyword evidence="2" id="KW-1185">Reference proteome</keyword>
<sequence>MAGPGSGGKGHLPDDFSAASCLNAASTRRARTGGGLVASVFGVSGPDGVQRRVGAMHDWFHSMVSRHVIADVPEEMDLCLDCGSLSCRDADYQRCMRRLAHAATLRVIRRLAEIGRPGLEDRY</sequence>
<dbReference type="EMBL" id="VWPK01000005">
    <property type="protein sequence ID" value="KAA5613646.1"/>
    <property type="molecule type" value="Genomic_DNA"/>
</dbReference>
<evidence type="ECO:0000313" key="2">
    <source>
        <dbReference type="Proteomes" id="UP000325255"/>
    </source>
</evidence>
<proteinExistence type="predicted"/>
<protein>
    <submittedName>
        <fullName evidence="1">Uncharacterized protein</fullName>
    </submittedName>
</protein>
<dbReference type="AlphaFoldDB" id="A0A5M6IZ68"/>
<organism evidence="1 2">
    <name type="scientific">Rhodovastum atsumiense</name>
    <dbReference type="NCBI Taxonomy" id="504468"/>
    <lineage>
        <taxon>Bacteria</taxon>
        <taxon>Pseudomonadati</taxon>
        <taxon>Pseudomonadota</taxon>
        <taxon>Alphaproteobacteria</taxon>
        <taxon>Acetobacterales</taxon>
        <taxon>Acetobacteraceae</taxon>
        <taxon>Rhodovastum</taxon>
    </lineage>
</organism>
<gene>
    <name evidence="1" type="ORF">F1189_04325</name>
</gene>
<dbReference type="RefSeq" id="WP_150039394.1">
    <property type="nucleotide sequence ID" value="NZ_OW485601.1"/>
</dbReference>
<accession>A0A5M6IZ68</accession>
<name>A0A5M6IZ68_9PROT</name>
<dbReference type="Proteomes" id="UP000325255">
    <property type="component" value="Unassembled WGS sequence"/>
</dbReference>